<keyword evidence="6 10" id="KW-0733">Signal recognition particle</keyword>
<organism evidence="11 12">
    <name type="scientific">Venturia effusa</name>
    <dbReference type="NCBI Taxonomy" id="50376"/>
    <lineage>
        <taxon>Eukaryota</taxon>
        <taxon>Fungi</taxon>
        <taxon>Dikarya</taxon>
        <taxon>Ascomycota</taxon>
        <taxon>Pezizomycotina</taxon>
        <taxon>Dothideomycetes</taxon>
        <taxon>Pleosporomycetidae</taxon>
        <taxon>Venturiales</taxon>
        <taxon>Venturiaceae</taxon>
        <taxon>Venturia</taxon>
    </lineage>
</organism>
<sequence length="631" mass="69523">MDITKIFVTHRDEALSIGDYTSYHHSLTRQLASIRKKLGRATPKNGKYSDKKPVTAEDIGKSHDFAKYLLLSAERAYAHGMSLKASGIEDNVDFPGSTRRQIVSRLNKAAKHAQELTDLLVDQSTTRATDIDLLEAKAYACALSAAAKFERHSSSQRSADVDAQQTRWQTCLKNFSSARVIYAALLKSTKDEMYKDLLVGTIDPSIRIAAYQAHVPRTVPVVTVTRKYFPEDEEDLMEAIEAIDPAAFEDTKSKAGEGAANIPKEIEWRSRKASIVDAAIGQALAAVSTAESKLTSVLSAARPEMSPRDKAAAYDEVLIAAQDAADAARHAIEEHEKEKIPEADPRMQDLRVTNLAVNYDLVGWRIGRNRVLIGDDDGARLAVLPGKKLKRERKDGKEWISKPEGNGRKLARLRERTALYDAILQSIDAVKDVPGAVRDAAFIEELDGKRAYFQALKCLNIAISHALVYSHRNALALLLRATTLSNQAMNALASSFATTSTIAPKLDIELSSIKSLQDHLKSLTLHHHALVELQTHTENSAIAAKKYMSSEVPVVERLSEYPASGYVDLDRIVEWPPRLKAVPAKPLFLDTAWNYIEYPGRSAISAPDAKATGGAGKIEEQVPKKKGWGLW</sequence>
<dbReference type="STRING" id="50376.A0A517L8F3"/>
<evidence type="ECO:0000256" key="7">
    <source>
        <dbReference type="ARBA" id="ARBA00023242"/>
    </source>
</evidence>
<dbReference type="GO" id="GO:0030942">
    <property type="term" value="F:endoplasmic reticulum signal peptide binding"/>
    <property type="evidence" value="ECO:0007669"/>
    <property type="project" value="InterPro"/>
</dbReference>
<name>A0A517L8F3_9PEZI</name>
<dbReference type="GO" id="GO:0005730">
    <property type="term" value="C:nucleolus"/>
    <property type="evidence" value="ECO:0007669"/>
    <property type="project" value="UniProtKB-SubCell"/>
</dbReference>
<dbReference type="OrthoDB" id="10255118at2759"/>
<dbReference type="GO" id="GO:0006614">
    <property type="term" value="P:SRP-dependent cotranslational protein targeting to membrane"/>
    <property type="evidence" value="ECO:0007669"/>
    <property type="project" value="InterPro"/>
</dbReference>
<evidence type="ECO:0000313" key="12">
    <source>
        <dbReference type="Proteomes" id="UP000316270"/>
    </source>
</evidence>
<dbReference type="InterPro" id="IPR026258">
    <property type="entry name" value="SRP68"/>
</dbReference>
<dbReference type="GO" id="GO:0005047">
    <property type="term" value="F:signal recognition particle binding"/>
    <property type="evidence" value="ECO:0007669"/>
    <property type="project" value="InterPro"/>
</dbReference>
<evidence type="ECO:0000256" key="10">
    <source>
        <dbReference type="PIRNR" id="PIRNR038995"/>
    </source>
</evidence>
<keyword evidence="8 10" id="KW-0687">Ribonucleoprotein</keyword>
<dbReference type="InterPro" id="IPR034652">
    <property type="entry name" value="SRP68-RBD"/>
</dbReference>
<dbReference type="Gene3D" id="1.10.3450.40">
    <property type="entry name" value="Signal recognition particle, SRP68 subunit, RNA-binding domain"/>
    <property type="match status" value="1"/>
</dbReference>
<comment type="similarity">
    <text evidence="3 10">Belongs to the SRP68 family.</text>
</comment>
<dbReference type="PIRSF" id="PIRSF038995">
    <property type="entry name" value="SRP68"/>
    <property type="match status" value="1"/>
</dbReference>
<dbReference type="PANTHER" id="PTHR12860">
    <property type="entry name" value="SIGNAL RECOGNITION PARTICLE 68 KDA PROTEIN"/>
    <property type="match status" value="1"/>
</dbReference>
<dbReference type="GO" id="GO:0008312">
    <property type="term" value="F:7S RNA binding"/>
    <property type="evidence" value="ECO:0007669"/>
    <property type="project" value="InterPro"/>
</dbReference>
<comment type="subcellular location">
    <subcellularLocation>
        <location evidence="1 10">Cytoplasm</location>
    </subcellularLocation>
    <subcellularLocation>
        <location evidence="2">Nucleus</location>
        <location evidence="2">Nucleolus</location>
    </subcellularLocation>
</comment>
<evidence type="ECO:0000256" key="4">
    <source>
        <dbReference type="ARBA" id="ARBA00022490"/>
    </source>
</evidence>
<keyword evidence="4 10" id="KW-0963">Cytoplasm</keyword>
<dbReference type="PANTHER" id="PTHR12860:SF0">
    <property type="entry name" value="SIGNAL RECOGNITION PARTICLE SUBUNIT SRP68"/>
    <property type="match status" value="1"/>
</dbReference>
<accession>A0A517L8F3</accession>
<dbReference type="EMBL" id="CP042191">
    <property type="protein sequence ID" value="QDS71897.1"/>
    <property type="molecule type" value="Genomic_DNA"/>
</dbReference>
<evidence type="ECO:0000256" key="9">
    <source>
        <dbReference type="ARBA" id="ARBA00029498"/>
    </source>
</evidence>
<gene>
    <name evidence="11" type="ORF">FKW77_000217</name>
</gene>
<dbReference type="AlphaFoldDB" id="A0A517L8F3"/>
<keyword evidence="5 10" id="KW-0694">RNA-binding</keyword>
<evidence type="ECO:0000256" key="2">
    <source>
        <dbReference type="ARBA" id="ARBA00004604"/>
    </source>
</evidence>
<evidence type="ECO:0000256" key="5">
    <source>
        <dbReference type="ARBA" id="ARBA00022884"/>
    </source>
</evidence>
<dbReference type="CDD" id="cd15481">
    <property type="entry name" value="SRP68-RBD"/>
    <property type="match status" value="1"/>
</dbReference>
<evidence type="ECO:0000256" key="6">
    <source>
        <dbReference type="ARBA" id="ARBA00023135"/>
    </source>
</evidence>
<keyword evidence="7" id="KW-0539">Nucleus</keyword>
<evidence type="ECO:0000256" key="1">
    <source>
        <dbReference type="ARBA" id="ARBA00004496"/>
    </source>
</evidence>
<dbReference type="Pfam" id="PF16969">
    <property type="entry name" value="SRP68"/>
    <property type="match status" value="1"/>
</dbReference>
<evidence type="ECO:0000256" key="8">
    <source>
        <dbReference type="ARBA" id="ARBA00023274"/>
    </source>
</evidence>
<evidence type="ECO:0000256" key="3">
    <source>
        <dbReference type="ARBA" id="ARBA00009352"/>
    </source>
</evidence>
<dbReference type="Proteomes" id="UP000316270">
    <property type="component" value="Chromosome 7"/>
</dbReference>
<dbReference type="GO" id="GO:0005786">
    <property type="term" value="C:signal recognition particle, endoplasmic reticulum targeting"/>
    <property type="evidence" value="ECO:0007669"/>
    <property type="project" value="UniProtKB-KW"/>
</dbReference>
<reference evidence="11 12" key="1">
    <citation type="submission" date="2019-07" db="EMBL/GenBank/DDBJ databases">
        <title>Finished genome of Venturia effusa.</title>
        <authorList>
            <person name="Young C.A."/>
            <person name="Cox M.P."/>
            <person name="Ganley A.R.D."/>
            <person name="David W.J."/>
        </authorList>
    </citation>
    <scope>NUCLEOTIDE SEQUENCE [LARGE SCALE GENOMIC DNA]</scope>
    <source>
        <strain evidence="12">albino</strain>
    </source>
</reference>
<keyword evidence="12" id="KW-1185">Reference proteome</keyword>
<comment type="function">
    <text evidence="10">Component of the signal recognition particle (SRP) complex, a ribonucleoprotein complex that mediates the cotranslational targeting of secretory and membrane proteins to the endoplasmic reticulum (ER). The SRP complex interacts with the signal sequence in nascent secretory and membrane proteins and directs them to the membrane of the ER.</text>
</comment>
<protein>
    <recommendedName>
        <fullName evidence="9 10">Signal recognition particle subunit SRP68</fullName>
        <shortName evidence="10">SRP68</shortName>
    </recommendedName>
</protein>
<proteinExistence type="inferred from homology"/>
<dbReference type="InterPro" id="IPR038253">
    <property type="entry name" value="SRP68_N_sf"/>
</dbReference>
<evidence type="ECO:0000313" key="11">
    <source>
        <dbReference type="EMBL" id="QDS71897.1"/>
    </source>
</evidence>